<protein>
    <submittedName>
        <fullName evidence="2">Uncharacterized protein</fullName>
    </submittedName>
</protein>
<sequence length="106" mass="10598">MGAVTAPGSASQEELEHLACGGGIAWRWLKVLPPSPRQGRAIAVEHGLEAGTGPYGESTGIFANTGRLAAGTQGGPAVRHNGSTPTGIPPPMGLCAPVHACPQPSP</sequence>
<organism evidence="2 3">
    <name type="scientific">Candidatus Synechococcus spongiarum SP3</name>
    <dbReference type="NCBI Taxonomy" id="1604020"/>
    <lineage>
        <taxon>Bacteria</taxon>
        <taxon>Bacillati</taxon>
        <taxon>Cyanobacteriota</taxon>
        <taxon>Cyanophyceae</taxon>
        <taxon>Synechococcales</taxon>
        <taxon>Synechococcaceae</taxon>
        <taxon>Synechococcus</taxon>
    </lineage>
</organism>
<name>A0A0G2J587_9SYNE</name>
<dbReference type="PATRIC" id="fig|1604020.3.peg.2442"/>
<dbReference type="EMBL" id="JXQG01000013">
    <property type="protein sequence ID" value="KKZ12727.1"/>
    <property type="molecule type" value="Genomic_DNA"/>
</dbReference>
<evidence type="ECO:0000313" key="2">
    <source>
        <dbReference type="EMBL" id="KKZ12727.1"/>
    </source>
</evidence>
<comment type="caution">
    <text evidence="2">The sequence shown here is derived from an EMBL/GenBank/DDBJ whole genome shotgun (WGS) entry which is preliminary data.</text>
</comment>
<evidence type="ECO:0000256" key="1">
    <source>
        <dbReference type="SAM" id="MobiDB-lite"/>
    </source>
</evidence>
<proteinExistence type="predicted"/>
<accession>A0A0G2J587</accession>
<dbReference type="AlphaFoldDB" id="A0A0G2J587"/>
<reference evidence="2 3" key="1">
    <citation type="submission" date="2015-01" db="EMBL/GenBank/DDBJ databases">
        <title>Lifestyle Evolution in Cyanobacterial Symbionts of Sponges.</title>
        <authorList>
            <person name="Burgsdorf I."/>
            <person name="Slaby B.M."/>
            <person name="Handley K.M."/>
            <person name="Haber M."/>
            <person name="Blom J."/>
            <person name="Marshall C.W."/>
            <person name="Gilbert J.A."/>
            <person name="Hentschel U."/>
            <person name="Steindler L."/>
        </authorList>
    </citation>
    <scope>NUCLEOTIDE SEQUENCE [LARGE SCALE GENOMIC DNA]</scope>
    <source>
        <strain evidence="2">SP3</strain>
    </source>
</reference>
<dbReference type="Proteomes" id="UP000035067">
    <property type="component" value="Unassembled WGS sequence"/>
</dbReference>
<evidence type="ECO:0000313" key="3">
    <source>
        <dbReference type="Proteomes" id="UP000035067"/>
    </source>
</evidence>
<feature type="region of interest" description="Disordered" evidence="1">
    <location>
        <begin position="67"/>
        <end position="91"/>
    </location>
</feature>
<gene>
    <name evidence="2" type="ORF">TE42_03445</name>
</gene>